<dbReference type="STRING" id="1195236.CTER_1778"/>
<accession>S0FKA3</accession>
<gene>
    <name evidence="1" type="ORF">CTER_1778</name>
</gene>
<dbReference type="Proteomes" id="UP000014155">
    <property type="component" value="Unassembled WGS sequence"/>
</dbReference>
<dbReference type="EMBL" id="AORV01000028">
    <property type="protein sequence ID" value="EMS72262.1"/>
    <property type="molecule type" value="Genomic_DNA"/>
</dbReference>
<dbReference type="RefSeq" id="WP_004625254.1">
    <property type="nucleotide sequence ID" value="NZ_AORV01000028.1"/>
</dbReference>
<name>S0FKA3_RUMCE</name>
<evidence type="ECO:0000313" key="2">
    <source>
        <dbReference type="Proteomes" id="UP000014155"/>
    </source>
</evidence>
<evidence type="ECO:0000313" key="1">
    <source>
        <dbReference type="EMBL" id="EMS72262.1"/>
    </source>
</evidence>
<dbReference type="AlphaFoldDB" id="S0FKA3"/>
<keyword evidence="2" id="KW-1185">Reference proteome</keyword>
<organism evidence="1 2">
    <name type="scientific">Ruminiclostridium cellobioparum subsp. termitidis CT1112</name>
    <dbReference type="NCBI Taxonomy" id="1195236"/>
    <lineage>
        <taxon>Bacteria</taxon>
        <taxon>Bacillati</taxon>
        <taxon>Bacillota</taxon>
        <taxon>Clostridia</taxon>
        <taxon>Eubacteriales</taxon>
        <taxon>Oscillospiraceae</taxon>
        <taxon>Ruminiclostridium</taxon>
    </lineage>
</organism>
<reference evidence="1 2" key="1">
    <citation type="journal article" date="2013" name="Genome Announc.">
        <title>Draft Genome Sequence of the Cellulolytic, Mesophilic, Anaerobic Bacterium Clostridium termitidis Strain CT1112 (DSM 5398).</title>
        <authorList>
            <person name="Lal S."/>
            <person name="Ramachandran U."/>
            <person name="Zhang X."/>
            <person name="Munir R."/>
            <person name="Sparling R."/>
            <person name="Levin D.B."/>
        </authorList>
    </citation>
    <scope>NUCLEOTIDE SEQUENCE [LARGE SCALE GENOMIC DNA]</scope>
    <source>
        <strain evidence="1 2">CT1112</strain>
    </source>
</reference>
<dbReference type="PATRIC" id="fig|1195236.3.peg.2100"/>
<proteinExistence type="predicted"/>
<comment type="caution">
    <text evidence="1">The sequence shown here is derived from an EMBL/GenBank/DDBJ whole genome shotgun (WGS) entry which is preliminary data.</text>
</comment>
<sequence>MSFENFERVWETEYLKARVDRITDAVKNRRYDSALDYLSMIQSKAKDAEILIENMKKDGH</sequence>
<protein>
    <submittedName>
        <fullName evidence="1">Uncharacterized protein</fullName>
    </submittedName>
</protein>